<sequence length="111" mass="11968">MPRVSAEYSDVVVVPGAYEMLLAREARWDGRVVTSSGGGFFKRPRRLLEALEAGVPVVVSRGAIHAEPLPWPQSVRSVVVSPHDAVQPSDTWVGYPGCRADSAKGAAKQRN</sequence>
<dbReference type="Proteomes" id="UP000294929">
    <property type="component" value="Unassembled WGS sequence"/>
</dbReference>
<proteinExistence type="predicted"/>
<protein>
    <submittedName>
        <fullName evidence="1">Uncharacterized protein</fullName>
    </submittedName>
</protein>
<organism evidence="1 2">
    <name type="scientific">Mycolicibacterium mucogenicum</name>
    <name type="common">Mycobacterium mucogenicum</name>
    <dbReference type="NCBI Taxonomy" id="56689"/>
    <lineage>
        <taxon>Bacteria</taxon>
        <taxon>Bacillati</taxon>
        <taxon>Actinomycetota</taxon>
        <taxon>Actinomycetes</taxon>
        <taxon>Mycobacteriales</taxon>
        <taxon>Mycobacteriaceae</taxon>
        <taxon>Mycolicibacterium</taxon>
    </lineage>
</organism>
<evidence type="ECO:0000313" key="1">
    <source>
        <dbReference type="EMBL" id="TDK84746.1"/>
    </source>
</evidence>
<comment type="caution">
    <text evidence="1">The sequence shown here is derived from an EMBL/GenBank/DDBJ whole genome shotgun (WGS) entry which is preliminary data.</text>
</comment>
<dbReference type="RefSeq" id="WP_133428242.1">
    <property type="nucleotide sequence ID" value="NZ_SDLO01000032.1"/>
</dbReference>
<dbReference type="EMBL" id="SDLO01000032">
    <property type="protein sequence ID" value="TDK84746.1"/>
    <property type="molecule type" value="Genomic_DNA"/>
</dbReference>
<gene>
    <name evidence="1" type="ORF">EUA03_24830</name>
</gene>
<evidence type="ECO:0000313" key="2">
    <source>
        <dbReference type="Proteomes" id="UP000294929"/>
    </source>
</evidence>
<reference evidence="1 2" key="1">
    <citation type="submission" date="2019-01" db="EMBL/GenBank/DDBJ databases">
        <title>High-quality-draft genome sequences of five non-tuberculosis mycobacteriaceae isolated from a nosocomial environment.</title>
        <authorList>
            <person name="Tiago I."/>
            <person name="Alarico S."/>
            <person name="Pereira S.G."/>
            <person name="Coelho C."/>
            <person name="Maranha A."/>
            <person name="Empadinhas N."/>
        </authorList>
    </citation>
    <scope>NUCLEOTIDE SEQUENCE [LARGE SCALE GENOMIC DNA]</scope>
    <source>
        <strain evidence="1 2">24AIII</strain>
    </source>
</reference>
<dbReference type="AlphaFoldDB" id="A0A4V3AVC4"/>
<name>A0A4V3AVC4_MYCMU</name>
<accession>A0A4V3AVC4</accession>